<protein>
    <submittedName>
        <fullName evidence="2">Uncharacterized protein</fullName>
    </submittedName>
</protein>
<gene>
    <name evidence="2" type="ORF">PVAP13_5KG354914</name>
</gene>
<feature type="compositionally biased region" description="Basic and acidic residues" evidence="1">
    <location>
        <begin position="167"/>
        <end position="179"/>
    </location>
</feature>
<keyword evidence="3" id="KW-1185">Reference proteome</keyword>
<proteinExistence type="predicted"/>
<reference evidence="2" key="1">
    <citation type="submission" date="2020-05" db="EMBL/GenBank/DDBJ databases">
        <title>WGS assembly of Panicum virgatum.</title>
        <authorList>
            <person name="Lovell J.T."/>
            <person name="Jenkins J."/>
            <person name="Shu S."/>
            <person name="Juenger T.E."/>
            <person name="Schmutz J."/>
        </authorList>
    </citation>
    <scope>NUCLEOTIDE SEQUENCE</scope>
    <source>
        <strain evidence="2">AP13</strain>
    </source>
</reference>
<evidence type="ECO:0000256" key="1">
    <source>
        <dbReference type="SAM" id="MobiDB-lite"/>
    </source>
</evidence>
<feature type="region of interest" description="Disordered" evidence="1">
    <location>
        <begin position="133"/>
        <end position="179"/>
    </location>
</feature>
<evidence type="ECO:0000313" key="2">
    <source>
        <dbReference type="EMBL" id="KAG2598222.1"/>
    </source>
</evidence>
<accession>A0A8T0SFS1</accession>
<name>A0A8T0SFS1_PANVG</name>
<comment type="caution">
    <text evidence="2">The sequence shown here is derived from an EMBL/GenBank/DDBJ whole genome shotgun (WGS) entry which is preliminary data.</text>
</comment>
<evidence type="ECO:0000313" key="3">
    <source>
        <dbReference type="Proteomes" id="UP000823388"/>
    </source>
</evidence>
<organism evidence="2 3">
    <name type="scientific">Panicum virgatum</name>
    <name type="common">Blackwell switchgrass</name>
    <dbReference type="NCBI Taxonomy" id="38727"/>
    <lineage>
        <taxon>Eukaryota</taxon>
        <taxon>Viridiplantae</taxon>
        <taxon>Streptophyta</taxon>
        <taxon>Embryophyta</taxon>
        <taxon>Tracheophyta</taxon>
        <taxon>Spermatophyta</taxon>
        <taxon>Magnoliopsida</taxon>
        <taxon>Liliopsida</taxon>
        <taxon>Poales</taxon>
        <taxon>Poaceae</taxon>
        <taxon>PACMAD clade</taxon>
        <taxon>Panicoideae</taxon>
        <taxon>Panicodae</taxon>
        <taxon>Paniceae</taxon>
        <taxon>Panicinae</taxon>
        <taxon>Panicum</taxon>
        <taxon>Panicum sect. Hiantes</taxon>
    </lineage>
</organism>
<dbReference type="AlphaFoldDB" id="A0A8T0SFS1"/>
<dbReference type="EMBL" id="CM029045">
    <property type="protein sequence ID" value="KAG2598222.1"/>
    <property type="molecule type" value="Genomic_DNA"/>
</dbReference>
<feature type="compositionally biased region" description="Gly residues" evidence="1">
    <location>
        <begin position="141"/>
        <end position="152"/>
    </location>
</feature>
<sequence>MLTRSAPVTLSTATGAVVTPDLQPANSVLRQHREQAGVGVLKAAHYPRRLRARRVVVAHHEPAFHLHRLLQPLRPDAERFRQQPGHLLAELRQRALVLPQRAPVGRGVAAEVEGLPWAKADAERVAPWEGRRAGLPRRVGDGGLGDGPGGVEGVERRPGGTGLLVERPGRGDRGADDAGRDTVVGDVKEATGVRRGADECRGVRAREGEVNGRDGERRCHRGLRPRRGAREEDCGHCCDAGLDEPADAGSGLVEHDQCGCGVVVLGCGHPLLPKFGLPPDQIWSSS</sequence>
<dbReference type="Proteomes" id="UP000823388">
    <property type="component" value="Chromosome 5K"/>
</dbReference>